<name>A0ABU7MVV8_9ACTN</name>
<dbReference type="Pfam" id="PF00561">
    <property type="entry name" value="Abhydrolase_1"/>
    <property type="match status" value="1"/>
</dbReference>
<dbReference type="Proteomes" id="UP001335729">
    <property type="component" value="Unassembled WGS sequence"/>
</dbReference>
<evidence type="ECO:0000259" key="2">
    <source>
        <dbReference type="Pfam" id="PF00561"/>
    </source>
</evidence>
<gene>
    <name evidence="3" type="ORF">V1Y59_15320</name>
</gene>
<evidence type="ECO:0000313" key="3">
    <source>
        <dbReference type="EMBL" id="MEE4024455.1"/>
    </source>
</evidence>
<evidence type="ECO:0000256" key="1">
    <source>
        <dbReference type="ARBA" id="ARBA00022801"/>
    </source>
</evidence>
<feature type="domain" description="AB hydrolase-1" evidence="2">
    <location>
        <begin position="42"/>
        <end position="296"/>
    </location>
</feature>
<dbReference type="InterPro" id="IPR000639">
    <property type="entry name" value="Epox_hydrolase-like"/>
</dbReference>
<accession>A0ABU7MVV8</accession>
<keyword evidence="4" id="KW-1185">Reference proteome</keyword>
<evidence type="ECO:0000313" key="4">
    <source>
        <dbReference type="Proteomes" id="UP001335729"/>
    </source>
</evidence>
<dbReference type="PRINTS" id="PR00412">
    <property type="entry name" value="EPOXHYDRLASE"/>
</dbReference>
<protein>
    <submittedName>
        <fullName evidence="3">Alpha/beta hydrolase</fullName>
    </submittedName>
</protein>
<dbReference type="PRINTS" id="PR00111">
    <property type="entry name" value="ABHYDROLASE"/>
</dbReference>
<keyword evidence="1 3" id="KW-0378">Hydrolase</keyword>
<reference evidence="3 4" key="1">
    <citation type="submission" date="2024-01" db="EMBL/GenBank/DDBJ databases">
        <title>Draft genome sequence of Gordonia sp. PKS22-38.</title>
        <authorList>
            <person name="Suphannarot A."/>
            <person name="Mingma R."/>
        </authorList>
    </citation>
    <scope>NUCLEOTIDE SEQUENCE [LARGE SCALE GENOMIC DNA]</scope>
    <source>
        <strain evidence="3 4">PKS22-38</strain>
    </source>
</reference>
<sequence length="314" mass="35286">MAGPPDPSSVRVSGDWHHFDVRANGLRFHAVEAPGRRPADRPLVLLLHGFGEFWWSWRHQIPALTDAGFRAVAVDLRGYGDSDKPPRGYDGWTLAGDTNGLIRALGHSDATLVGHADGGLVCWATATLHPRVVSRVAVIASPHPRALRRTVIRDRRQRTAFLPGFLHNQLPRLGERRLAQRDGAYIAQYFAERAAPSWQGTSDYAEAVELNRSAIQIPYVAHSSLEYRRWAFRSQFRPDGSRFMDLMNQRLHIPVLALRGGDDPYILDHVMAASHRWSAHLEYREIDDAAHFVHQEQPGAVTERLLDLLSAESI</sequence>
<dbReference type="Gene3D" id="3.40.50.1820">
    <property type="entry name" value="alpha/beta hydrolase"/>
    <property type="match status" value="1"/>
</dbReference>
<organism evidence="3 4">
    <name type="scientific">Gordonia prachuapensis</name>
    <dbReference type="NCBI Taxonomy" id="3115651"/>
    <lineage>
        <taxon>Bacteria</taxon>
        <taxon>Bacillati</taxon>
        <taxon>Actinomycetota</taxon>
        <taxon>Actinomycetes</taxon>
        <taxon>Mycobacteriales</taxon>
        <taxon>Gordoniaceae</taxon>
        <taxon>Gordonia</taxon>
    </lineage>
</organism>
<proteinExistence type="predicted"/>
<dbReference type="GO" id="GO:0016787">
    <property type="term" value="F:hydrolase activity"/>
    <property type="evidence" value="ECO:0007669"/>
    <property type="project" value="UniProtKB-KW"/>
</dbReference>
<comment type="caution">
    <text evidence="3">The sequence shown here is derived from an EMBL/GenBank/DDBJ whole genome shotgun (WGS) entry which is preliminary data.</text>
</comment>
<dbReference type="PANTHER" id="PTHR43329">
    <property type="entry name" value="EPOXIDE HYDROLASE"/>
    <property type="match status" value="1"/>
</dbReference>
<dbReference type="InterPro" id="IPR000073">
    <property type="entry name" value="AB_hydrolase_1"/>
</dbReference>
<dbReference type="EMBL" id="JAZDUE010000012">
    <property type="protein sequence ID" value="MEE4024455.1"/>
    <property type="molecule type" value="Genomic_DNA"/>
</dbReference>
<dbReference type="InterPro" id="IPR029058">
    <property type="entry name" value="AB_hydrolase_fold"/>
</dbReference>
<dbReference type="RefSeq" id="WP_330505825.1">
    <property type="nucleotide sequence ID" value="NZ_JAZDUE010000012.1"/>
</dbReference>
<dbReference type="SUPFAM" id="SSF53474">
    <property type="entry name" value="alpha/beta-Hydrolases"/>
    <property type="match status" value="1"/>
</dbReference>